<dbReference type="InterPro" id="IPR003352">
    <property type="entry name" value="PTS_EIIC"/>
</dbReference>
<dbReference type="NCBIfam" id="TIGR00410">
    <property type="entry name" value="lacE"/>
    <property type="match status" value="1"/>
</dbReference>
<sequence>MNMDQFANSKFVEKLTVFGGKIGANKYIQAISSGMMMLIPVVIIGSFAGLFLGIKVEAWQTFLASTKLNTILTLVVNATTNMLGLYFTYGIARSFAESEKLRSKIVPIFAVISYLALLPMATLEDGTSYLSYNYLGTKGVVVGMLVAIVTVLVYGWVERRNWVIKMPSGTPDYVSQSFAALIPGAIQILVIVLVNLIIGLTNYPSIFDLIYSLLQLPVTALVGGSLVPNTIVQMLTQLSWGLGVHPGYISSLMGPILMTLNVENQAAFATGSDLPNIITLSFSYIMTVATLYPAIATSILLVAKSQRLRGIGKVSIVPAIFGISEPLIFGLPIVFNPIIWIPWMITPVINFIIGYLLTSIGLVARTSGVLVFNMPLIITGILNGHYSIALLEIALFLLDIAIFAPFILVMDKKYRREEGTL</sequence>
<evidence type="ECO:0000313" key="11">
    <source>
        <dbReference type="EMBL" id="MDQ0223208.1"/>
    </source>
</evidence>
<dbReference type="InterPro" id="IPR004796">
    <property type="entry name" value="PTS_IIC_cello"/>
</dbReference>
<evidence type="ECO:0000313" key="12">
    <source>
        <dbReference type="Proteomes" id="UP001223079"/>
    </source>
</evidence>
<feature type="transmembrane region" description="Helical" evidence="9">
    <location>
        <begin position="238"/>
        <end position="257"/>
    </location>
</feature>
<keyword evidence="5 9" id="KW-0812">Transmembrane</keyword>
<evidence type="ECO:0000256" key="1">
    <source>
        <dbReference type="ARBA" id="ARBA00004651"/>
    </source>
</evidence>
<evidence type="ECO:0000256" key="3">
    <source>
        <dbReference type="ARBA" id="ARBA00022475"/>
    </source>
</evidence>
<dbReference type="Pfam" id="PF02378">
    <property type="entry name" value="PTS_EIIC"/>
    <property type="match status" value="1"/>
</dbReference>
<keyword evidence="2 8" id="KW-0813">Transport</keyword>
<feature type="transmembrane region" description="Helical" evidence="9">
    <location>
        <begin position="104"/>
        <end position="123"/>
    </location>
</feature>
<feature type="transmembrane region" description="Helical" evidence="9">
    <location>
        <begin position="135"/>
        <end position="157"/>
    </location>
</feature>
<comment type="caution">
    <text evidence="11">The sequence shown here is derived from an EMBL/GenBank/DDBJ whole genome shotgun (WGS) entry which is preliminary data.</text>
</comment>
<gene>
    <name evidence="11" type="ORF">J2S23_001783</name>
</gene>
<dbReference type="Proteomes" id="UP001223079">
    <property type="component" value="Unassembled WGS sequence"/>
</dbReference>
<evidence type="ECO:0000256" key="9">
    <source>
        <dbReference type="SAM" id="Phobius"/>
    </source>
</evidence>
<dbReference type="RefSeq" id="WP_307122360.1">
    <property type="nucleotide sequence ID" value="NZ_JAUSTM010000020.1"/>
</dbReference>
<feature type="transmembrane region" description="Helical" evidence="9">
    <location>
        <begin position="35"/>
        <end position="54"/>
    </location>
</feature>
<keyword evidence="3 8" id="KW-1003">Cell membrane</keyword>
<dbReference type="PANTHER" id="PTHR33989:SF4">
    <property type="entry name" value="PTS SYSTEM N,N'-DIACETYLCHITOBIOSE-SPECIFIC EIIC COMPONENT"/>
    <property type="match status" value="1"/>
</dbReference>
<feature type="transmembrane region" description="Helical" evidence="9">
    <location>
        <begin position="340"/>
        <end position="357"/>
    </location>
</feature>
<feature type="transmembrane region" description="Helical" evidence="9">
    <location>
        <begin position="362"/>
        <end position="382"/>
    </location>
</feature>
<protein>
    <recommendedName>
        <fullName evidence="8">Permease IIC component</fullName>
    </recommendedName>
</protein>
<evidence type="ECO:0000256" key="8">
    <source>
        <dbReference type="PIRNR" id="PIRNR006351"/>
    </source>
</evidence>
<comment type="function">
    <text evidence="8">The phosphoenolpyruvate-dependent sugar phosphotransferase system (PTS), a major carbohydrate active -transport system, catalyzes the phosphorylation of incoming sugar substrates concomitant with their translocation across the cell membrane.</text>
</comment>
<evidence type="ECO:0000259" key="10">
    <source>
        <dbReference type="PROSITE" id="PS51105"/>
    </source>
</evidence>
<dbReference type="InterPro" id="IPR051088">
    <property type="entry name" value="PTS_Sugar-EIIC/EIIB"/>
</dbReference>
<name>A0ABT9YT99_9STRE</name>
<accession>A0ABT9YT99</accession>
<evidence type="ECO:0000256" key="4">
    <source>
        <dbReference type="ARBA" id="ARBA00022597"/>
    </source>
</evidence>
<proteinExistence type="predicted"/>
<dbReference type="PANTHER" id="PTHR33989">
    <property type="match status" value="1"/>
</dbReference>
<feature type="transmembrane region" description="Helical" evidence="9">
    <location>
        <begin position="277"/>
        <end position="302"/>
    </location>
</feature>
<dbReference type="EMBL" id="JAUSTM010000020">
    <property type="protein sequence ID" value="MDQ0223208.1"/>
    <property type="molecule type" value="Genomic_DNA"/>
</dbReference>
<dbReference type="InterPro" id="IPR004501">
    <property type="entry name" value="PTS_EIIC_3"/>
</dbReference>
<comment type="subcellular location">
    <subcellularLocation>
        <location evidence="1">Cell membrane</location>
        <topology evidence="1">Multi-pass membrane protein</topology>
    </subcellularLocation>
</comment>
<keyword evidence="7 8" id="KW-0472">Membrane</keyword>
<feature type="transmembrane region" description="Helical" evidence="9">
    <location>
        <begin position="178"/>
        <end position="200"/>
    </location>
</feature>
<evidence type="ECO:0000256" key="6">
    <source>
        <dbReference type="ARBA" id="ARBA00022989"/>
    </source>
</evidence>
<feature type="transmembrane region" description="Helical" evidence="9">
    <location>
        <begin position="314"/>
        <end position="334"/>
    </location>
</feature>
<evidence type="ECO:0000256" key="5">
    <source>
        <dbReference type="ARBA" id="ARBA00022692"/>
    </source>
</evidence>
<keyword evidence="12" id="KW-1185">Reference proteome</keyword>
<feature type="transmembrane region" description="Helical" evidence="9">
    <location>
        <begin position="74"/>
        <end position="92"/>
    </location>
</feature>
<dbReference type="PROSITE" id="PS51105">
    <property type="entry name" value="PTS_EIIC_TYPE_3"/>
    <property type="match status" value="1"/>
</dbReference>
<keyword evidence="4 8" id="KW-0762">Sugar transport</keyword>
<keyword evidence="6 9" id="KW-1133">Transmembrane helix</keyword>
<feature type="domain" description="PTS EIIC type-3" evidence="10">
    <location>
        <begin position="11"/>
        <end position="406"/>
    </location>
</feature>
<feature type="transmembrane region" description="Helical" evidence="9">
    <location>
        <begin position="206"/>
        <end position="226"/>
    </location>
</feature>
<reference evidence="11 12" key="1">
    <citation type="submission" date="2023-07" db="EMBL/GenBank/DDBJ databases">
        <title>Genomic Encyclopedia of Type Strains, Phase IV (KMG-IV): sequencing the most valuable type-strain genomes for metagenomic binning, comparative biology and taxonomic classification.</title>
        <authorList>
            <person name="Goeker M."/>
        </authorList>
    </citation>
    <scope>NUCLEOTIDE SEQUENCE [LARGE SCALE GENOMIC DNA]</scope>
    <source>
        <strain evidence="11 12">DSM 105143</strain>
    </source>
</reference>
<organism evidence="11 12">
    <name type="scientific">Streptococcus moroccensis</name>
    <dbReference type="NCBI Taxonomy" id="1451356"/>
    <lineage>
        <taxon>Bacteria</taxon>
        <taxon>Bacillati</taxon>
        <taxon>Bacillota</taxon>
        <taxon>Bacilli</taxon>
        <taxon>Lactobacillales</taxon>
        <taxon>Streptococcaceae</taxon>
        <taxon>Streptococcus</taxon>
    </lineage>
</organism>
<dbReference type="PIRSF" id="PIRSF006351">
    <property type="entry name" value="PTS_EIIC-Cellobiose"/>
    <property type="match status" value="1"/>
</dbReference>
<evidence type="ECO:0000256" key="2">
    <source>
        <dbReference type="ARBA" id="ARBA00022448"/>
    </source>
</evidence>
<evidence type="ECO:0000256" key="7">
    <source>
        <dbReference type="ARBA" id="ARBA00023136"/>
    </source>
</evidence>
<feature type="transmembrane region" description="Helical" evidence="9">
    <location>
        <begin position="388"/>
        <end position="409"/>
    </location>
</feature>